<dbReference type="AlphaFoldDB" id="A0AB39W4C7"/>
<dbReference type="RefSeq" id="WP_367769344.1">
    <property type="nucleotide sequence ID" value="NZ_CP165625.1"/>
</dbReference>
<reference evidence="1" key="1">
    <citation type="submission" date="2024-07" db="EMBL/GenBank/DDBJ databases">
        <authorList>
            <person name="Biller S.J."/>
        </authorList>
    </citation>
    <scope>NUCLEOTIDE SEQUENCE</scope>
    <source>
        <strain evidence="1">WC2409</strain>
    </source>
</reference>
<sequence>MKKTKQLGIWMDHSLAYLMEFTTKPFEIQTIIHEFHLEDKATSKLEKNTSIKNVYRYYNRIAEAIINYDKIILFGPSNTKVDFFDILSEDERFVKMKIEIKETDTMNVNQQHAFINEYFVP</sequence>
<protein>
    <submittedName>
        <fullName evidence="1">Uncharacterized protein</fullName>
    </submittedName>
</protein>
<name>A0AB39W4C7_9FLAO</name>
<gene>
    <name evidence="1" type="ORF">AB3G34_04935</name>
</gene>
<dbReference type="InterPro" id="IPR042226">
    <property type="entry name" value="eFR1_2_sf"/>
</dbReference>
<dbReference type="Gene3D" id="3.30.420.60">
    <property type="entry name" value="eRF1 domain 2"/>
    <property type="match status" value="1"/>
</dbReference>
<proteinExistence type="predicted"/>
<organism evidence="1">
    <name type="scientific">Flavobacterium sp. WC2409</name>
    <dbReference type="NCBI Taxonomy" id="3234139"/>
    <lineage>
        <taxon>Bacteria</taxon>
        <taxon>Pseudomonadati</taxon>
        <taxon>Bacteroidota</taxon>
        <taxon>Flavobacteriia</taxon>
        <taxon>Flavobacteriales</taxon>
        <taxon>Flavobacteriaceae</taxon>
        <taxon>Flavobacterium</taxon>
    </lineage>
</organism>
<dbReference type="SUPFAM" id="SSF53137">
    <property type="entry name" value="Translational machinery components"/>
    <property type="match status" value="1"/>
</dbReference>
<dbReference type="EMBL" id="CP165625">
    <property type="protein sequence ID" value="XDU96455.1"/>
    <property type="molecule type" value="Genomic_DNA"/>
</dbReference>
<accession>A0AB39W4C7</accession>
<evidence type="ECO:0000313" key="1">
    <source>
        <dbReference type="EMBL" id="XDU96455.1"/>
    </source>
</evidence>